<proteinExistence type="predicted"/>
<comment type="caution">
    <text evidence="2">The sequence shown here is derived from an EMBL/GenBank/DDBJ whole genome shotgun (WGS) entry which is preliminary data.</text>
</comment>
<keyword evidence="3" id="KW-1185">Reference proteome</keyword>
<keyword evidence="1" id="KW-0732">Signal</keyword>
<evidence type="ECO:0000256" key="1">
    <source>
        <dbReference type="SAM" id="SignalP"/>
    </source>
</evidence>
<name>A0A7V8REY3_9SPHN</name>
<sequence>MKSLYTATAAAALMLTGTAAFAQSDTGAQEQQRSRQQERLNSIFGALFGDRTGSTQSIEAQWQFGRTPLATQRAQFEARVDADIRSGQIDRRTGDRLKSDYYDLVQLEARYGADRRFTVQEREDLAERYARLTQVIADGAYGDEYESDIGISVADGQAEFNQRVDAQVSARRITRVEGARLKTDYAALVRTEASYLRDGRITDQERDDLYTRLEALDARVGDMASTGGGSTMQTPRVRLDAIARALPASGLSASAQAQLRVEHEDLTRLEAAYARLNPSADERAYLDRRLGDLETRARVRR</sequence>
<protein>
    <submittedName>
        <fullName evidence="2">Uncharacterized protein</fullName>
    </submittedName>
</protein>
<dbReference type="EMBL" id="VDES01000002">
    <property type="protein sequence ID" value="MBA1375221.1"/>
    <property type="molecule type" value="Genomic_DNA"/>
</dbReference>
<feature type="signal peptide" evidence="1">
    <location>
        <begin position="1"/>
        <end position="22"/>
    </location>
</feature>
<evidence type="ECO:0000313" key="3">
    <source>
        <dbReference type="Proteomes" id="UP000589292"/>
    </source>
</evidence>
<dbReference type="RefSeq" id="WP_181267788.1">
    <property type="nucleotide sequence ID" value="NZ_BAAAGB010000001.1"/>
</dbReference>
<evidence type="ECO:0000313" key="2">
    <source>
        <dbReference type="EMBL" id="MBA1375221.1"/>
    </source>
</evidence>
<dbReference type="AlphaFoldDB" id="A0A7V8REY3"/>
<organism evidence="2 3">
    <name type="scientific">Sphingomonas ursincola</name>
    <dbReference type="NCBI Taxonomy" id="56361"/>
    <lineage>
        <taxon>Bacteria</taxon>
        <taxon>Pseudomonadati</taxon>
        <taxon>Pseudomonadota</taxon>
        <taxon>Alphaproteobacteria</taxon>
        <taxon>Sphingomonadales</taxon>
        <taxon>Sphingomonadaceae</taxon>
        <taxon>Sphingomonas</taxon>
    </lineage>
</organism>
<accession>A0A7V8REY3</accession>
<dbReference type="Proteomes" id="UP000589292">
    <property type="component" value="Unassembled WGS sequence"/>
</dbReference>
<gene>
    <name evidence="2" type="ORF">FG486_12800</name>
</gene>
<reference evidence="2 3" key="1">
    <citation type="journal article" date="1994" name="Int. J. Syst. Bacteriol.">
        <title>Phylogenetic positions of novel aerobic, bacteriochlorophyll a-containing bacteria and description of Roseococcus thiosulfatophilus gen. nov., sp. nov., Erythromicrobium ramosum gen. nov., sp. nov., and Erythrobacter litoralis sp. nov.</title>
        <authorList>
            <person name="Yurkov V."/>
            <person name="Stackebrandt E."/>
            <person name="Holmes A."/>
            <person name="Fuerst J.A."/>
            <person name="Hugenholtz P."/>
            <person name="Golecki J."/>
            <person name="Gad'on N."/>
            <person name="Gorlenko V.M."/>
            <person name="Kompantseva E.I."/>
            <person name="Drews G."/>
        </authorList>
    </citation>
    <scope>NUCLEOTIDE SEQUENCE [LARGE SCALE GENOMIC DNA]</scope>
    <source>
        <strain evidence="2 3">KR-99</strain>
    </source>
</reference>
<feature type="chain" id="PRO_5030813265" evidence="1">
    <location>
        <begin position="23"/>
        <end position="301"/>
    </location>
</feature>